<protein>
    <recommendedName>
        <fullName evidence="2">YkgJ family cysteine cluster protein</fullName>
    </recommendedName>
</protein>
<dbReference type="Pfam" id="PF03692">
    <property type="entry name" value="CxxCxxCC"/>
    <property type="match status" value="1"/>
</dbReference>
<sequence>MFTYPLGTEGEGRFLKFKENGDCIFLNRDEGTYLCQIYEARPKICRDYPSNKKQNETCDINRKG</sequence>
<accession>I2FJN1</accession>
<name>I2FJN1_9ZZZZ</name>
<dbReference type="AlphaFoldDB" id="I2FJN1"/>
<evidence type="ECO:0000313" key="1">
    <source>
        <dbReference type="EMBL" id="BAM15216.1"/>
    </source>
</evidence>
<dbReference type="EMBL" id="AB716322">
    <property type="protein sequence ID" value="BAM15216.1"/>
    <property type="molecule type" value="Genomic_DNA"/>
</dbReference>
<organism evidence="1">
    <name type="scientific">uncultured microorganism</name>
    <dbReference type="NCBI Taxonomy" id="358574"/>
    <lineage>
        <taxon>unclassified sequences</taxon>
        <taxon>environmental samples</taxon>
    </lineage>
</organism>
<dbReference type="InterPro" id="IPR005358">
    <property type="entry name" value="Puta_zinc/iron-chelating_dom"/>
</dbReference>
<evidence type="ECO:0008006" key="2">
    <source>
        <dbReference type="Google" id="ProtNLM"/>
    </source>
</evidence>
<proteinExistence type="predicted"/>
<reference evidence="1" key="1">
    <citation type="submission" date="2012-05" db="EMBL/GenBank/DDBJ databases">
        <title>Distribution of dehalogenation activities and characterization of organohalide-responsive genes in marine subsurface sediments of the Nankai Trough plate-subduction zone.</title>
        <authorList>
            <person name="Futagami T."/>
            <person name="Morono Y."/>
            <person name="Terada T."/>
            <person name="Kaksonen A.H."/>
            <person name="Inagaki F."/>
        </authorList>
    </citation>
    <scope>NUCLEOTIDE SEQUENCE</scope>
</reference>